<name>A0A1H8YR01_9PSEU</name>
<organism evidence="5 6">
    <name type="scientific">Amycolatopsis saalfeldensis</name>
    <dbReference type="NCBI Taxonomy" id="394193"/>
    <lineage>
        <taxon>Bacteria</taxon>
        <taxon>Bacillati</taxon>
        <taxon>Actinomycetota</taxon>
        <taxon>Actinomycetes</taxon>
        <taxon>Pseudonocardiales</taxon>
        <taxon>Pseudonocardiaceae</taxon>
        <taxon>Amycolatopsis</taxon>
    </lineage>
</organism>
<dbReference type="Pfam" id="PF01638">
    <property type="entry name" value="HxlR"/>
    <property type="match status" value="1"/>
</dbReference>
<dbReference type="RefSeq" id="WP_177231797.1">
    <property type="nucleotide sequence ID" value="NZ_FOEF01000031.1"/>
</dbReference>
<evidence type="ECO:0000313" key="6">
    <source>
        <dbReference type="Proteomes" id="UP000198582"/>
    </source>
</evidence>
<evidence type="ECO:0000256" key="2">
    <source>
        <dbReference type="ARBA" id="ARBA00023125"/>
    </source>
</evidence>
<dbReference type="GO" id="GO:0003677">
    <property type="term" value="F:DNA binding"/>
    <property type="evidence" value="ECO:0007669"/>
    <property type="project" value="UniProtKB-KW"/>
</dbReference>
<dbReference type="AlphaFoldDB" id="A0A1H8YR01"/>
<accession>A0A1H8YR01</accession>
<dbReference type="Gene3D" id="1.10.10.10">
    <property type="entry name" value="Winged helix-like DNA-binding domain superfamily/Winged helix DNA-binding domain"/>
    <property type="match status" value="1"/>
</dbReference>
<keyword evidence="3" id="KW-0804">Transcription</keyword>
<dbReference type="InterPro" id="IPR036388">
    <property type="entry name" value="WH-like_DNA-bd_sf"/>
</dbReference>
<proteinExistence type="predicted"/>
<protein>
    <submittedName>
        <fullName evidence="5">DNA-binding transcriptional regulator, HxlR family</fullName>
    </submittedName>
</protein>
<dbReference type="InterPro" id="IPR002577">
    <property type="entry name" value="HTH_HxlR"/>
</dbReference>
<dbReference type="Proteomes" id="UP000198582">
    <property type="component" value="Unassembled WGS sequence"/>
</dbReference>
<keyword evidence="1" id="KW-0805">Transcription regulation</keyword>
<keyword evidence="2 5" id="KW-0238">DNA-binding</keyword>
<evidence type="ECO:0000256" key="1">
    <source>
        <dbReference type="ARBA" id="ARBA00023015"/>
    </source>
</evidence>
<evidence type="ECO:0000256" key="3">
    <source>
        <dbReference type="ARBA" id="ARBA00023163"/>
    </source>
</evidence>
<reference evidence="5 6" key="1">
    <citation type="submission" date="2016-10" db="EMBL/GenBank/DDBJ databases">
        <authorList>
            <person name="de Groot N.N."/>
        </authorList>
    </citation>
    <scope>NUCLEOTIDE SEQUENCE [LARGE SCALE GENOMIC DNA]</scope>
    <source>
        <strain evidence="5 6">DSM 44993</strain>
    </source>
</reference>
<evidence type="ECO:0000259" key="4">
    <source>
        <dbReference type="PROSITE" id="PS51118"/>
    </source>
</evidence>
<dbReference type="SUPFAM" id="SSF46785">
    <property type="entry name" value="Winged helix' DNA-binding domain"/>
    <property type="match status" value="1"/>
</dbReference>
<evidence type="ECO:0000313" key="5">
    <source>
        <dbReference type="EMBL" id="SEP53788.1"/>
    </source>
</evidence>
<feature type="domain" description="HTH hxlR-type" evidence="4">
    <location>
        <begin position="6"/>
        <end position="121"/>
    </location>
</feature>
<dbReference type="InterPro" id="IPR036390">
    <property type="entry name" value="WH_DNA-bd_sf"/>
</dbReference>
<dbReference type="PROSITE" id="PS51118">
    <property type="entry name" value="HTH_HXLR"/>
    <property type="match status" value="1"/>
</dbReference>
<dbReference type="EMBL" id="FOEF01000031">
    <property type="protein sequence ID" value="SEP53788.1"/>
    <property type="molecule type" value="Genomic_DNA"/>
</dbReference>
<dbReference type="PANTHER" id="PTHR33204:SF18">
    <property type="entry name" value="TRANSCRIPTIONAL REGULATORY PROTEIN"/>
    <property type="match status" value="1"/>
</dbReference>
<keyword evidence="6" id="KW-1185">Reference proteome</keyword>
<sequence length="127" mass="14089">MNDWDVPYRQSVHEALAVLSGQWTVAVLATLALGERQFSDLLSEVNIGEERVGWLSHPKPLTARVLTDTLRRLQGHGLVERRAEGTQFSAVHYQLSAEGRTLLSALRPLASWAQQHREPAPACPQGN</sequence>
<dbReference type="PANTHER" id="PTHR33204">
    <property type="entry name" value="TRANSCRIPTIONAL REGULATOR, MARR FAMILY"/>
    <property type="match status" value="1"/>
</dbReference>
<gene>
    <name evidence="5" type="ORF">SAMN04489732_13127</name>
</gene>